<dbReference type="InterPro" id="IPR051811">
    <property type="entry name" value="Cytochrome_c550/c551-like"/>
</dbReference>
<feature type="region of interest" description="Disordered" evidence="7">
    <location>
        <begin position="1"/>
        <end position="22"/>
    </location>
</feature>
<keyword evidence="5 6" id="KW-0408">Iron</keyword>
<feature type="domain" description="Cytochrome c" evidence="9">
    <location>
        <begin position="63"/>
        <end position="142"/>
    </location>
</feature>
<evidence type="ECO:0000259" key="9">
    <source>
        <dbReference type="PROSITE" id="PS51007"/>
    </source>
</evidence>
<sequence length="276" mass="28159">MDVRGRADGPRGGSGAFGRCGPHPRRALAVGTALVIVVGPLALAPAPTPGGSPAPPAPAGAPATGDPGADLYLRTCATCHGEQGQGTQRGPSLIGVGPASVAFQLGTGRMPLAREEQQPRRRDPVFSAEEIRALVGHVASFGGGGPQLPRVAPGDVVAGRELFAANCAPCHSATGAGGALTNGWTAPPLYDATAVQVAEAVRVGPGLMPAFPSQVLTDRQVDDLTSYVRLMQSERLDRGGNPLGRLGPSTEGVLAWVAGLALLLLFVRWLGRRADQ</sequence>
<dbReference type="PANTHER" id="PTHR37823:SF1">
    <property type="entry name" value="CYTOCHROME C-553-LIKE"/>
    <property type="match status" value="1"/>
</dbReference>
<organism evidence="10 11">
    <name type="scientific">Micromonospora rhizosphaerae</name>
    <dbReference type="NCBI Taxonomy" id="568872"/>
    <lineage>
        <taxon>Bacteria</taxon>
        <taxon>Bacillati</taxon>
        <taxon>Actinomycetota</taxon>
        <taxon>Actinomycetes</taxon>
        <taxon>Micromonosporales</taxon>
        <taxon>Micromonosporaceae</taxon>
        <taxon>Micromonospora</taxon>
    </lineage>
</organism>
<keyword evidence="3 6" id="KW-0479">Metal-binding</keyword>
<reference evidence="11" key="1">
    <citation type="submission" date="2016-06" db="EMBL/GenBank/DDBJ databases">
        <authorList>
            <person name="Varghese N."/>
            <person name="Submissions Spin"/>
        </authorList>
    </citation>
    <scope>NUCLEOTIDE SEQUENCE [LARGE SCALE GENOMIC DNA]</scope>
    <source>
        <strain evidence="11">DSM 45431</strain>
    </source>
</reference>
<dbReference type="AlphaFoldDB" id="A0A1C6STI8"/>
<evidence type="ECO:0000256" key="5">
    <source>
        <dbReference type="ARBA" id="ARBA00023004"/>
    </source>
</evidence>
<evidence type="ECO:0000256" key="1">
    <source>
        <dbReference type="ARBA" id="ARBA00022448"/>
    </source>
</evidence>
<name>A0A1C6STI8_9ACTN</name>
<protein>
    <submittedName>
        <fullName evidence="10">Ubiquinol-cytochrome c reductase cytochrome c subunit</fullName>
    </submittedName>
</protein>
<feature type="transmembrane region" description="Helical" evidence="8">
    <location>
        <begin position="253"/>
        <end position="271"/>
    </location>
</feature>
<dbReference type="EMBL" id="FMHV01000002">
    <property type="protein sequence ID" value="SCL32841.1"/>
    <property type="molecule type" value="Genomic_DNA"/>
</dbReference>
<dbReference type="GO" id="GO:0009055">
    <property type="term" value="F:electron transfer activity"/>
    <property type="evidence" value="ECO:0007669"/>
    <property type="project" value="InterPro"/>
</dbReference>
<keyword evidence="1" id="KW-0813">Transport</keyword>
<keyword evidence="4" id="KW-0249">Electron transport</keyword>
<gene>
    <name evidence="10" type="ORF">GA0070624_4582</name>
</gene>
<evidence type="ECO:0000256" key="8">
    <source>
        <dbReference type="SAM" id="Phobius"/>
    </source>
</evidence>
<evidence type="ECO:0000256" key="3">
    <source>
        <dbReference type="ARBA" id="ARBA00022723"/>
    </source>
</evidence>
<keyword evidence="2 6" id="KW-0349">Heme</keyword>
<dbReference type="GO" id="GO:0020037">
    <property type="term" value="F:heme binding"/>
    <property type="evidence" value="ECO:0007669"/>
    <property type="project" value="InterPro"/>
</dbReference>
<keyword evidence="8" id="KW-1133">Transmembrane helix</keyword>
<dbReference type="GO" id="GO:0046872">
    <property type="term" value="F:metal ion binding"/>
    <property type="evidence" value="ECO:0007669"/>
    <property type="project" value="UniProtKB-KW"/>
</dbReference>
<feature type="domain" description="Cytochrome c" evidence="9">
    <location>
        <begin position="154"/>
        <end position="232"/>
    </location>
</feature>
<evidence type="ECO:0000256" key="6">
    <source>
        <dbReference type="PROSITE-ProRule" id="PRU00433"/>
    </source>
</evidence>
<proteinExistence type="predicted"/>
<dbReference type="Gene3D" id="1.10.760.10">
    <property type="entry name" value="Cytochrome c-like domain"/>
    <property type="match status" value="2"/>
</dbReference>
<accession>A0A1C6STI8</accession>
<keyword evidence="11" id="KW-1185">Reference proteome</keyword>
<keyword evidence="8" id="KW-0812">Transmembrane</keyword>
<feature type="region of interest" description="Disordered" evidence="7">
    <location>
        <begin position="47"/>
        <end position="66"/>
    </location>
</feature>
<dbReference type="InterPro" id="IPR009056">
    <property type="entry name" value="Cyt_c-like_dom"/>
</dbReference>
<evidence type="ECO:0000256" key="2">
    <source>
        <dbReference type="ARBA" id="ARBA00022617"/>
    </source>
</evidence>
<keyword evidence="8" id="KW-0472">Membrane</keyword>
<dbReference type="Proteomes" id="UP000199413">
    <property type="component" value="Unassembled WGS sequence"/>
</dbReference>
<evidence type="ECO:0000313" key="11">
    <source>
        <dbReference type="Proteomes" id="UP000199413"/>
    </source>
</evidence>
<dbReference type="Pfam" id="PF13442">
    <property type="entry name" value="Cytochrome_CBB3"/>
    <property type="match status" value="2"/>
</dbReference>
<dbReference type="PROSITE" id="PS51007">
    <property type="entry name" value="CYTC"/>
    <property type="match status" value="2"/>
</dbReference>
<evidence type="ECO:0000313" key="10">
    <source>
        <dbReference type="EMBL" id="SCL32841.1"/>
    </source>
</evidence>
<dbReference type="PANTHER" id="PTHR37823">
    <property type="entry name" value="CYTOCHROME C-553-LIKE"/>
    <property type="match status" value="1"/>
</dbReference>
<evidence type="ECO:0000256" key="7">
    <source>
        <dbReference type="SAM" id="MobiDB-lite"/>
    </source>
</evidence>
<evidence type="ECO:0000256" key="4">
    <source>
        <dbReference type="ARBA" id="ARBA00022982"/>
    </source>
</evidence>
<feature type="compositionally biased region" description="Pro residues" evidence="7">
    <location>
        <begin position="47"/>
        <end position="59"/>
    </location>
</feature>
<dbReference type="InterPro" id="IPR036909">
    <property type="entry name" value="Cyt_c-like_dom_sf"/>
</dbReference>
<dbReference type="SUPFAM" id="SSF46626">
    <property type="entry name" value="Cytochrome c"/>
    <property type="match status" value="2"/>
</dbReference>
<dbReference type="STRING" id="568872.GA0070624_4582"/>
<dbReference type="OrthoDB" id="9811281at2"/>